<dbReference type="Proteomes" id="UP000499080">
    <property type="component" value="Unassembled WGS sequence"/>
</dbReference>
<gene>
    <name evidence="2" type="ORF">AVEN_48529_1</name>
</gene>
<dbReference type="EMBL" id="BGPR01008033">
    <property type="protein sequence ID" value="GBN31100.1"/>
    <property type="molecule type" value="Genomic_DNA"/>
</dbReference>
<keyword evidence="3" id="KW-1185">Reference proteome</keyword>
<comment type="caution">
    <text evidence="2">The sequence shown here is derived from an EMBL/GenBank/DDBJ whole genome shotgun (WGS) entry which is preliminary data.</text>
</comment>
<sequence length="97" mass="10582">MSTMVACHPPFSRPRWPSGKVSTSGPEGRGIETRFHRRSAMYVVCCTLISGQTYSRWCGAEFGEGVPAQVSCSSCERGSRIRGQSLNNPRVASKTGR</sequence>
<name>A0A4Y2MXL5_ARAVE</name>
<reference evidence="2 3" key="1">
    <citation type="journal article" date="2019" name="Sci. Rep.">
        <title>Orb-weaving spider Araneus ventricosus genome elucidates the spidroin gene catalogue.</title>
        <authorList>
            <person name="Kono N."/>
            <person name="Nakamura H."/>
            <person name="Ohtoshi R."/>
            <person name="Moran D.A.P."/>
            <person name="Shinohara A."/>
            <person name="Yoshida Y."/>
            <person name="Fujiwara M."/>
            <person name="Mori M."/>
            <person name="Tomita M."/>
            <person name="Arakawa K."/>
        </authorList>
    </citation>
    <scope>NUCLEOTIDE SEQUENCE [LARGE SCALE GENOMIC DNA]</scope>
</reference>
<evidence type="ECO:0000256" key="1">
    <source>
        <dbReference type="SAM" id="MobiDB-lite"/>
    </source>
</evidence>
<evidence type="ECO:0000313" key="3">
    <source>
        <dbReference type="Proteomes" id="UP000499080"/>
    </source>
</evidence>
<accession>A0A4Y2MXL5</accession>
<dbReference type="AlphaFoldDB" id="A0A4Y2MXL5"/>
<evidence type="ECO:0000313" key="2">
    <source>
        <dbReference type="EMBL" id="GBN31100.1"/>
    </source>
</evidence>
<protein>
    <submittedName>
        <fullName evidence="2">Uncharacterized protein</fullName>
    </submittedName>
</protein>
<feature type="region of interest" description="Disordered" evidence="1">
    <location>
        <begin position="1"/>
        <end position="32"/>
    </location>
</feature>
<organism evidence="2 3">
    <name type="scientific">Araneus ventricosus</name>
    <name type="common">Orbweaver spider</name>
    <name type="synonym">Epeira ventricosa</name>
    <dbReference type="NCBI Taxonomy" id="182803"/>
    <lineage>
        <taxon>Eukaryota</taxon>
        <taxon>Metazoa</taxon>
        <taxon>Ecdysozoa</taxon>
        <taxon>Arthropoda</taxon>
        <taxon>Chelicerata</taxon>
        <taxon>Arachnida</taxon>
        <taxon>Araneae</taxon>
        <taxon>Araneomorphae</taxon>
        <taxon>Entelegynae</taxon>
        <taxon>Araneoidea</taxon>
        <taxon>Araneidae</taxon>
        <taxon>Araneus</taxon>
    </lineage>
</organism>
<proteinExistence type="predicted"/>